<evidence type="ECO:0000256" key="3">
    <source>
        <dbReference type="ARBA" id="ARBA00022777"/>
    </source>
</evidence>
<dbReference type="PIRSF" id="PIRSF036406">
    <property type="entry name" value="Hept_kin"/>
    <property type="match status" value="1"/>
</dbReference>
<evidence type="ECO:0000259" key="6">
    <source>
        <dbReference type="Pfam" id="PF00288"/>
    </source>
</evidence>
<evidence type="ECO:0000256" key="4">
    <source>
        <dbReference type="ARBA" id="ARBA00022840"/>
    </source>
</evidence>
<feature type="domain" description="GHMP kinase C-terminal" evidence="7">
    <location>
        <begin position="250"/>
        <end position="314"/>
    </location>
</feature>
<evidence type="ECO:0000259" key="7">
    <source>
        <dbReference type="Pfam" id="PF08544"/>
    </source>
</evidence>
<organism evidence="8 9">
    <name type="scientific">Pseudanabaena catenata USMAC16</name>
    <dbReference type="NCBI Taxonomy" id="1855837"/>
    <lineage>
        <taxon>Bacteria</taxon>
        <taxon>Bacillati</taxon>
        <taxon>Cyanobacteriota</taxon>
        <taxon>Cyanophyceae</taxon>
        <taxon>Pseudanabaenales</taxon>
        <taxon>Pseudanabaenaceae</taxon>
        <taxon>Pseudanabaena</taxon>
    </lineage>
</organism>
<dbReference type="PANTHER" id="PTHR32463">
    <property type="entry name" value="L-FUCOSE KINASE"/>
    <property type="match status" value="1"/>
</dbReference>
<keyword evidence="3 8" id="KW-0418">Kinase</keyword>
<dbReference type="PRINTS" id="PR00960">
    <property type="entry name" value="LMBPPROTEIN"/>
</dbReference>
<evidence type="ECO:0000313" key="8">
    <source>
        <dbReference type="EMBL" id="MDG3494715.1"/>
    </source>
</evidence>
<dbReference type="Pfam" id="PF08544">
    <property type="entry name" value="GHMP_kinases_C"/>
    <property type="match status" value="1"/>
</dbReference>
<dbReference type="InterPro" id="IPR036554">
    <property type="entry name" value="GHMP_kinase_C_sf"/>
</dbReference>
<dbReference type="AlphaFoldDB" id="A0A9X4RI53"/>
<dbReference type="Gene3D" id="3.30.230.120">
    <property type="match status" value="1"/>
</dbReference>
<reference evidence="8" key="1">
    <citation type="submission" date="2019-05" db="EMBL/GenBank/DDBJ databases">
        <title>Whole genome sequencing of Pseudanabaena catenata USMAC16.</title>
        <authorList>
            <person name="Khan Z."/>
            <person name="Omar W.M."/>
            <person name="Convey P."/>
            <person name="Merican F."/>
            <person name="Najimudin N."/>
        </authorList>
    </citation>
    <scope>NUCLEOTIDE SEQUENCE</scope>
    <source>
        <strain evidence="8">USMAC16</strain>
    </source>
</reference>
<dbReference type="InterPro" id="IPR006204">
    <property type="entry name" value="GHMP_kinase_N_dom"/>
</dbReference>
<accession>A0A9X4RI53</accession>
<dbReference type="InterPro" id="IPR013750">
    <property type="entry name" value="GHMP_kinase_C_dom"/>
</dbReference>
<name>A0A9X4RI53_9CYAN</name>
<keyword evidence="1" id="KW-0808">Transferase</keyword>
<dbReference type="InterPro" id="IPR001174">
    <property type="entry name" value="HddA/FKP"/>
</dbReference>
<protein>
    <submittedName>
        <fullName evidence="8">Kinase</fullName>
    </submittedName>
</protein>
<evidence type="ECO:0000313" key="9">
    <source>
        <dbReference type="Proteomes" id="UP001152872"/>
    </source>
</evidence>
<comment type="similarity">
    <text evidence="5">Belongs to the GHMP kinase family.</text>
</comment>
<dbReference type="Pfam" id="PF00288">
    <property type="entry name" value="GHMP_kinases_N"/>
    <property type="match status" value="1"/>
</dbReference>
<dbReference type="InterPro" id="IPR020568">
    <property type="entry name" value="Ribosomal_Su5_D2-typ_SF"/>
</dbReference>
<dbReference type="SUPFAM" id="SSF54211">
    <property type="entry name" value="Ribosomal protein S5 domain 2-like"/>
    <property type="match status" value="1"/>
</dbReference>
<proteinExistence type="inferred from homology"/>
<dbReference type="SUPFAM" id="SSF55060">
    <property type="entry name" value="GHMP Kinase, C-terminal domain"/>
    <property type="match status" value="1"/>
</dbReference>
<keyword evidence="9" id="KW-1185">Reference proteome</keyword>
<dbReference type="GO" id="GO:0005524">
    <property type="term" value="F:ATP binding"/>
    <property type="evidence" value="ECO:0007669"/>
    <property type="project" value="UniProtKB-KW"/>
</dbReference>
<gene>
    <name evidence="8" type="ORF">FEV09_09090</name>
</gene>
<sequence length="340" mass="38156">MNILDLKNKQASKSMLISRAPVRISFFGGGTDYPEYFLQHGGAVLATTIDKFSYVTVSPFLSHLFDYSTRISYRKVELVNNINDIEHNVYRECLKFCGLEKDIEIHHVADLPAFTGLGSSSSFTVSLLHALHSFKGEFIRPIDLAYEAIYIERHLLNDKVGCQDQVMAALGGFNLVEFRTEEDIQVSRLPISPQRLAEFEKHLFIVFTGIRRKASDVVAQQLQKVSSNTQILKSMRCMVDEGWDILTSNRSLSEFGELLHQAWLAKRSLDGCISNTEIDRVYQIGKDAGAWGGKLLGAGAGGFMLFFAPLEKHESLKKIFANYQVLEVKSNSLGSQIIFS</sequence>
<dbReference type="Proteomes" id="UP001152872">
    <property type="component" value="Unassembled WGS sequence"/>
</dbReference>
<keyword evidence="4" id="KW-0067">ATP-binding</keyword>
<evidence type="ECO:0000256" key="2">
    <source>
        <dbReference type="ARBA" id="ARBA00022741"/>
    </source>
</evidence>
<comment type="caution">
    <text evidence="8">The sequence shown here is derived from an EMBL/GenBank/DDBJ whole genome shotgun (WGS) entry which is preliminary data.</text>
</comment>
<dbReference type="EMBL" id="VBTY01000060">
    <property type="protein sequence ID" value="MDG3494715.1"/>
    <property type="molecule type" value="Genomic_DNA"/>
</dbReference>
<dbReference type="GO" id="GO:0050201">
    <property type="term" value="F:fucokinase activity"/>
    <property type="evidence" value="ECO:0007669"/>
    <property type="project" value="TreeGrafter"/>
</dbReference>
<evidence type="ECO:0000256" key="5">
    <source>
        <dbReference type="ARBA" id="ARBA00038121"/>
    </source>
</evidence>
<feature type="domain" description="GHMP kinase N-terminal" evidence="6">
    <location>
        <begin position="95"/>
        <end position="172"/>
    </location>
</feature>
<evidence type="ECO:0000256" key="1">
    <source>
        <dbReference type="ARBA" id="ARBA00022679"/>
    </source>
</evidence>
<dbReference type="InterPro" id="IPR014606">
    <property type="entry name" value="Heptose_7-P_kinase"/>
</dbReference>
<keyword evidence="2" id="KW-0547">Nucleotide-binding</keyword>
<dbReference type="GO" id="GO:0042352">
    <property type="term" value="P:GDP-L-fucose salvage"/>
    <property type="evidence" value="ECO:0007669"/>
    <property type="project" value="TreeGrafter"/>
</dbReference>
<dbReference type="PANTHER" id="PTHR32463:SF0">
    <property type="entry name" value="L-FUCOSE KINASE"/>
    <property type="match status" value="1"/>
</dbReference>
<dbReference type="InterPro" id="IPR052203">
    <property type="entry name" value="GHMP_Kinase-Related"/>
</dbReference>